<evidence type="ECO:0000256" key="6">
    <source>
        <dbReference type="RuleBase" id="RU367044"/>
    </source>
</evidence>
<evidence type="ECO:0000256" key="3">
    <source>
        <dbReference type="ARBA" id="ARBA00022471"/>
    </source>
</evidence>
<evidence type="ECO:0000256" key="5">
    <source>
        <dbReference type="ARBA" id="ARBA00022729"/>
    </source>
</evidence>
<name>A0A8T1YCM9_9BRAS</name>
<reference evidence="7 8" key="1">
    <citation type="submission" date="2020-12" db="EMBL/GenBank/DDBJ databases">
        <title>Concerted genomic and epigenomic changes stabilize Arabidopsis allopolyploids.</title>
        <authorList>
            <person name="Chen Z."/>
        </authorList>
    </citation>
    <scope>NUCLEOTIDE SEQUENCE [LARGE SCALE GENOMIC DNA]</scope>
    <source>
        <strain evidence="7">Allo738</strain>
        <tissue evidence="7">Leaf</tissue>
    </source>
</reference>
<keyword evidence="3 6" id="KW-0713">Self-incompatibility</keyword>
<evidence type="ECO:0000313" key="8">
    <source>
        <dbReference type="Proteomes" id="UP000694240"/>
    </source>
</evidence>
<keyword evidence="8" id="KW-1185">Reference proteome</keyword>
<dbReference type="GO" id="GO:0060320">
    <property type="term" value="P:rejection of self pollen"/>
    <property type="evidence" value="ECO:0007669"/>
    <property type="project" value="UniProtKB-KW"/>
</dbReference>
<gene>
    <name evidence="7" type="ORF">ISN45_Aa07g035590</name>
</gene>
<dbReference type="InterPro" id="IPR010264">
    <property type="entry name" value="Self-incomp_S1"/>
</dbReference>
<evidence type="ECO:0000256" key="4">
    <source>
        <dbReference type="ARBA" id="ARBA00022525"/>
    </source>
</evidence>
<dbReference type="PANTHER" id="PTHR31232:SF35">
    <property type="entry name" value="S-PROTEIN HOMOLOG 26"/>
    <property type="match status" value="1"/>
</dbReference>
<dbReference type="GO" id="GO:0005576">
    <property type="term" value="C:extracellular region"/>
    <property type="evidence" value="ECO:0007669"/>
    <property type="project" value="UniProtKB-SubCell"/>
</dbReference>
<dbReference type="Pfam" id="PF05938">
    <property type="entry name" value="Self-incomp_S1"/>
    <property type="match status" value="1"/>
</dbReference>
<comment type="caution">
    <text evidence="7">The sequence shown here is derived from an EMBL/GenBank/DDBJ whole genome shotgun (WGS) entry which is preliminary data.</text>
</comment>
<evidence type="ECO:0000256" key="1">
    <source>
        <dbReference type="ARBA" id="ARBA00004613"/>
    </source>
</evidence>
<protein>
    <recommendedName>
        <fullName evidence="6">S-protein homolog</fullName>
    </recommendedName>
</protein>
<keyword evidence="4 6" id="KW-0964">Secreted</keyword>
<dbReference type="AlphaFoldDB" id="A0A8T1YCM9"/>
<dbReference type="PANTHER" id="PTHR31232">
    <property type="match status" value="1"/>
</dbReference>
<keyword evidence="5" id="KW-0732">Signal</keyword>
<dbReference type="EMBL" id="JAEFBK010000012">
    <property type="protein sequence ID" value="KAG7543670.1"/>
    <property type="molecule type" value="Genomic_DNA"/>
</dbReference>
<comment type="subcellular location">
    <subcellularLocation>
        <location evidence="1 6">Secreted</location>
    </subcellularLocation>
</comment>
<organism evidence="7 8">
    <name type="scientific">Arabidopsis thaliana x Arabidopsis arenosa</name>
    <dbReference type="NCBI Taxonomy" id="1240361"/>
    <lineage>
        <taxon>Eukaryota</taxon>
        <taxon>Viridiplantae</taxon>
        <taxon>Streptophyta</taxon>
        <taxon>Embryophyta</taxon>
        <taxon>Tracheophyta</taxon>
        <taxon>Spermatophyta</taxon>
        <taxon>Magnoliopsida</taxon>
        <taxon>eudicotyledons</taxon>
        <taxon>Gunneridae</taxon>
        <taxon>Pentapetalae</taxon>
        <taxon>rosids</taxon>
        <taxon>malvids</taxon>
        <taxon>Brassicales</taxon>
        <taxon>Brassicaceae</taxon>
        <taxon>Camelineae</taxon>
        <taxon>Arabidopsis</taxon>
    </lineage>
</organism>
<comment type="similarity">
    <text evidence="2 6">Belongs to the plant self-incompatibility (S1) protein family.</text>
</comment>
<proteinExistence type="inferred from homology"/>
<evidence type="ECO:0000256" key="2">
    <source>
        <dbReference type="ARBA" id="ARBA00005581"/>
    </source>
</evidence>
<sequence length="189" mass="21703">MLSNTTLSYTQSTWIRNLLHDKNDLIVHCKSTRQDMGYHRVHPTGSYNLLNDSDDYDEFFWCHLWQGPNFKHHQVFKVDDGNVWEAREDGIYLSEILDVQHLGQSVFVYGWDVPLTLSRASSLGSSFISLSLLANKRRLLHCVSKRVSIAGVRRSYGGVPQSNFKSLMIFGSIGLICIWTYHSCIELMT</sequence>
<evidence type="ECO:0000313" key="7">
    <source>
        <dbReference type="EMBL" id="KAG7543670.1"/>
    </source>
</evidence>
<dbReference type="Proteomes" id="UP000694240">
    <property type="component" value="Chromosome 12"/>
</dbReference>
<accession>A0A8T1YCM9</accession>